<feature type="transmembrane region" description="Helical" evidence="9">
    <location>
        <begin position="434"/>
        <end position="458"/>
    </location>
</feature>
<organism evidence="11 12">
    <name type="scientific">Paracoccus fontiphilus</name>
    <dbReference type="NCBI Taxonomy" id="1815556"/>
    <lineage>
        <taxon>Bacteria</taxon>
        <taxon>Pseudomonadati</taxon>
        <taxon>Pseudomonadota</taxon>
        <taxon>Alphaproteobacteria</taxon>
        <taxon>Rhodobacterales</taxon>
        <taxon>Paracoccaceae</taxon>
        <taxon>Paracoccus</taxon>
    </lineage>
</organism>
<keyword evidence="7 9" id="KW-1133">Transmembrane helix</keyword>
<feature type="domain" description="SSD" evidence="10">
    <location>
        <begin position="364"/>
        <end position="495"/>
    </location>
</feature>
<feature type="transmembrane region" description="Helical" evidence="9">
    <location>
        <begin position="997"/>
        <end position="1023"/>
    </location>
</feature>
<keyword evidence="8 9" id="KW-0472">Membrane</keyword>
<feature type="transmembrane region" description="Helical" evidence="9">
    <location>
        <begin position="7"/>
        <end position="27"/>
    </location>
</feature>
<keyword evidence="3 9" id="KW-0813">Transport</keyword>
<evidence type="ECO:0000256" key="7">
    <source>
        <dbReference type="ARBA" id="ARBA00022989"/>
    </source>
</evidence>
<reference evidence="12" key="1">
    <citation type="journal article" date="2019" name="Int. J. Syst. Evol. Microbiol.">
        <title>The Global Catalogue of Microorganisms (GCM) 10K type strain sequencing project: providing services to taxonomists for standard genome sequencing and annotation.</title>
        <authorList>
            <consortium name="The Broad Institute Genomics Platform"/>
            <consortium name="The Broad Institute Genome Sequencing Center for Infectious Disease"/>
            <person name="Wu L."/>
            <person name="Ma J."/>
        </authorList>
    </citation>
    <scope>NUCLEOTIDE SEQUENCE [LARGE SCALE GENOMIC DNA]</scope>
    <source>
        <strain evidence="12">KCTC 52239</strain>
    </source>
</reference>
<evidence type="ECO:0000256" key="3">
    <source>
        <dbReference type="ARBA" id="ARBA00022448"/>
    </source>
</evidence>
<dbReference type="Gene3D" id="3.30.70.1440">
    <property type="entry name" value="Multidrug efflux transporter AcrB pore domain"/>
    <property type="match status" value="1"/>
</dbReference>
<dbReference type="Gene3D" id="3.30.70.1430">
    <property type="entry name" value="Multidrug efflux transporter AcrB pore domain"/>
    <property type="match status" value="2"/>
</dbReference>
<keyword evidence="12" id="KW-1185">Reference proteome</keyword>
<dbReference type="RefSeq" id="WP_207471815.1">
    <property type="nucleotide sequence ID" value="NZ_JAFNAW010000089.1"/>
</dbReference>
<evidence type="ECO:0000259" key="10">
    <source>
        <dbReference type="PROSITE" id="PS50156"/>
    </source>
</evidence>
<feature type="transmembrane region" description="Helical" evidence="9">
    <location>
        <begin position="965"/>
        <end position="985"/>
    </location>
</feature>
<keyword evidence="4" id="KW-1003">Cell membrane</keyword>
<dbReference type="Gene3D" id="1.20.1640.10">
    <property type="entry name" value="Multidrug efflux transporter AcrB transmembrane domain"/>
    <property type="match status" value="2"/>
</dbReference>
<dbReference type="SUPFAM" id="SSF82693">
    <property type="entry name" value="Multidrug efflux transporter AcrB pore domain, PN1, PN2, PC1 and PC2 subdomains"/>
    <property type="match status" value="3"/>
</dbReference>
<keyword evidence="5 9" id="KW-0997">Cell inner membrane</keyword>
<accession>A0ABV7IEA4</accession>
<dbReference type="SUPFAM" id="SSF82714">
    <property type="entry name" value="Multidrug efflux transporter AcrB TolC docking domain, DN and DC subdomains"/>
    <property type="match status" value="2"/>
</dbReference>
<keyword evidence="6 9" id="KW-0812">Transmembrane</keyword>
<feature type="transmembrane region" description="Helical" evidence="9">
    <location>
        <begin position="890"/>
        <end position="910"/>
    </location>
</feature>
<evidence type="ECO:0000313" key="11">
    <source>
        <dbReference type="EMBL" id="MFC3168026.1"/>
    </source>
</evidence>
<evidence type="ECO:0000256" key="4">
    <source>
        <dbReference type="ARBA" id="ARBA00022475"/>
    </source>
</evidence>
<evidence type="ECO:0000256" key="6">
    <source>
        <dbReference type="ARBA" id="ARBA00022692"/>
    </source>
</evidence>
<evidence type="ECO:0000256" key="2">
    <source>
        <dbReference type="ARBA" id="ARBA00010942"/>
    </source>
</evidence>
<proteinExistence type="inferred from homology"/>
<dbReference type="Proteomes" id="UP001595557">
    <property type="component" value="Unassembled WGS sequence"/>
</dbReference>
<name>A0ABV7IEA4_9RHOB</name>
<feature type="transmembrane region" description="Helical" evidence="9">
    <location>
        <begin position="865"/>
        <end position="883"/>
    </location>
</feature>
<dbReference type="PROSITE" id="PS50156">
    <property type="entry name" value="SSD"/>
    <property type="match status" value="1"/>
</dbReference>
<evidence type="ECO:0000256" key="5">
    <source>
        <dbReference type="ARBA" id="ARBA00022519"/>
    </source>
</evidence>
<dbReference type="InterPro" id="IPR000731">
    <property type="entry name" value="SSD"/>
</dbReference>
<dbReference type="InterPro" id="IPR004764">
    <property type="entry name" value="MdtF-like"/>
</dbReference>
<dbReference type="NCBIfam" id="TIGR00915">
    <property type="entry name" value="2A0602"/>
    <property type="match status" value="1"/>
</dbReference>
<feature type="transmembrane region" description="Helical" evidence="9">
    <location>
        <begin position="366"/>
        <end position="386"/>
    </location>
</feature>
<evidence type="ECO:0000313" key="12">
    <source>
        <dbReference type="Proteomes" id="UP001595557"/>
    </source>
</evidence>
<dbReference type="NCBIfam" id="NF000282">
    <property type="entry name" value="RND_permease_1"/>
    <property type="match status" value="1"/>
</dbReference>
<sequence length="1038" mass="110250">MAQFFILRPVLAWVISIFIVIAGLIALPQMPIAQYPQVAPPQIQISTVYTGASPTEMYQSVAQPIEEELNGIQGIQYFESTSDVSGAISITATFAPGTDVGTAQVDIQNAVSRVEPVLPQTVVDQGVTVEEAGAGFLMMVSLTSTDGSMDDVALGDYINRNVVGEIRRIDGVGRAQVFASEEALRIWIDPDKLTGLNLSPADVSAAIRAQNAQVAAGQIGADPNPVNQQLTATVLVRGQLTEPQQFGDIVLRANPDGSTVRLRDVARIEVGADTYTFASRLNGQPTAAVGIQLSSTGNALATSEAVQATMEELSGFFPEGIEYSIPYDTAPFVEKSIEKVIHTLIEAVVLVFIVMFLFLQNFRYTIIPTIVVPIALAGTIGVMLVAGFSINVLTMFAMVLAIGILVDDAIVVIENVERIMAHEGLPPKEATQKAMGEISGAIIGITLVLAAVFIPMAFFPGSTGIIYRQFALTMVTSILFSAFLALTLTPALCATFLKPIKGHHEKKGFFGWFNRKFDAATERYGRGVSMLTRRTGLVMLVYLGIVALTGLGFTSLPTGFLPDEDQGFIIADIQTPPTASSQRTDAAIQVIENHYGQNPAVENVVGIRGFSFSGQGPNAGLAFITFTDWSERDQTATQIANDANMALFGTKDAQIYSLSPPPIPGFGTSGGFSFRLQDRGGNGQQALNAAAQQLIAEAGAGGVVTGLRVEGMPAAAQVSVLIDRDKAQTFGVAFADINQTLSANLGSAYVNDFPNEGRMQRVIVQAQEESRMQAEDILNLTVRNSNGGMVPFSSFATVEWNQGPSQVVGYNGYPSVRIAGNALPGFSSGAAVAEMERLAAELPEGFAYEWTGQTLEEISSGNTSTILFAMSILFVFLLLSGLYESWSIPLSVMLVVPLGVIGCIAAVMLRDMPNDVYFKVGLIAIIGLSAKNAILIVEFAKDLREDGMSLIDAAVQAAKLRFRPILMTSLAFTLGVVPLAIATGASAASQNAIGTGVIGGMISATILAVFFVPVFFVFVLGLFSRTRRKGAGAATVRA</sequence>
<dbReference type="PANTHER" id="PTHR32063:SF10">
    <property type="entry name" value="EFFLUX PUMP MEMBRANE TRANSPORTER"/>
    <property type="match status" value="1"/>
</dbReference>
<dbReference type="InterPro" id="IPR027463">
    <property type="entry name" value="AcrB_DN_DC_subdom"/>
</dbReference>
<feature type="transmembrane region" description="Helical" evidence="9">
    <location>
        <begin position="916"/>
        <end position="940"/>
    </location>
</feature>
<feature type="transmembrane region" description="Helical" evidence="9">
    <location>
        <begin position="470"/>
        <end position="497"/>
    </location>
</feature>
<dbReference type="PRINTS" id="PR00702">
    <property type="entry name" value="ACRIFLAVINRP"/>
</dbReference>
<dbReference type="Gene3D" id="3.30.2090.10">
    <property type="entry name" value="Multidrug efflux transporter AcrB TolC docking domain, DN and DC subdomains"/>
    <property type="match status" value="2"/>
</dbReference>
<comment type="similarity">
    <text evidence="2 9">Belongs to the resistance-nodulation-cell division (RND) (TC 2.A.6) family.</text>
</comment>
<gene>
    <name evidence="11" type="ORF">ACFOD7_08195</name>
</gene>
<dbReference type="SUPFAM" id="SSF82866">
    <property type="entry name" value="Multidrug efflux transporter AcrB transmembrane domain"/>
    <property type="match status" value="2"/>
</dbReference>
<evidence type="ECO:0000256" key="9">
    <source>
        <dbReference type="RuleBase" id="RU364070"/>
    </source>
</evidence>
<dbReference type="PANTHER" id="PTHR32063">
    <property type="match status" value="1"/>
</dbReference>
<protein>
    <recommendedName>
        <fullName evidence="9">Efflux pump membrane transporter</fullName>
    </recommendedName>
</protein>
<feature type="transmembrane region" description="Helical" evidence="9">
    <location>
        <begin position="536"/>
        <end position="556"/>
    </location>
</feature>
<evidence type="ECO:0000256" key="8">
    <source>
        <dbReference type="ARBA" id="ARBA00023136"/>
    </source>
</evidence>
<dbReference type="Pfam" id="PF00873">
    <property type="entry name" value="ACR_tran"/>
    <property type="match status" value="1"/>
</dbReference>
<feature type="transmembrane region" description="Helical" evidence="9">
    <location>
        <begin position="340"/>
        <end position="359"/>
    </location>
</feature>
<dbReference type="Gene3D" id="3.30.70.1320">
    <property type="entry name" value="Multidrug efflux transporter AcrB pore domain like"/>
    <property type="match status" value="1"/>
</dbReference>
<comment type="caution">
    <text evidence="11">The sequence shown here is derived from an EMBL/GenBank/DDBJ whole genome shotgun (WGS) entry which is preliminary data.</text>
</comment>
<dbReference type="EMBL" id="JBHRTE010000037">
    <property type="protein sequence ID" value="MFC3168026.1"/>
    <property type="molecule type" value="Genomic_DNA"/>
</dbReference>
<dbReference type="InterPro" id="IPR001036">
    <property type="entry name" value="Acrflvin-R"/>
</dbReference>
<evidence type="ECO:0000256" key="1">
    <source>
        <dbReference type="ARBA" id="ARBA00004429"/>
    </source>
</evidence>
<feature type="transmembrane region" description="Helical" evidence="9">
    <location>
        <begin position="392"/>
        <end position="413"/>
    </location>
</feature>
<comment type="subcellular location">
    <subcellularLocation>
        <location evidence="1 9">Cell inner membrane</location>
        <topology evidence="1 9">Multi-pass membrane protein</topology>
    </subcellularLocation>
</comment>